<dbReference type="Proteomes" id="UP000054558">
    <property type="component" value="Unassembled WGS sequence"/>
</dbReference>
<organism evidence="1 2">
    <name type="scientific">Klebsormidium nitens</name>
    <name type="common">Green alga</name>
    <name type="synonym">Ulothrix nitens</name>
    <dbReference type="NCBI Taxonomy" id="105231"/>
    <lineage>
        <taxon>Eukaryota</taxon>
        <taxon>Viridiplantae</taxon>
        <taxon>Streptophyta</taxon>
        <taxon>Klebsormidiophyceae</taxon>
        <taxon>Klebsormidiales</taxon>
        <taxon>Klebsormidiaceae</taxon>
        <taxon>Klebsormidium</taxon>
    </lineage>
</organism>
<protein>
    <submittedName>
        <fullName evidence="1">Uncharacterized protein</fullName>
    </submittedName>
</protein>
<accession>A0A1Y1IT24</accession>
<dbReference type="EMBL" id="DF237839">
    <property type="protein sequence ID" value="GAQ91956.1"/>
    <property type="molecule type" value="Genomic_DNA"/>
</dbReference>
<name>A0A1Y1IT24_KLENI</name>
<gene>
    <name evidence="1" type="ORF">KFL_008900030</name>
</gene>
<keyword evidence="2" id="KW-1185">Reference proteome</keyword>
<evidence type="ECO:0000313" key="2">
    <source>
        <dbReference type="Proteomes" id="UP000054558"/>
    </source>
</evidence>
<reference evidence="1 2" key="1">
    <citation type="journal article" date="2014" name="Nat. Commun.">
        <title>Klebsormidium flaccidum genome reveals primary factors for plant terrestrial adaptation.</title>
        <authorList>
            <person name="Hori K."/>
            <person name="Maruyama F."/>
            <person name="Fujisawa T."/>
            <person name="Togashi T."/>
            <person name="Yamamoto N."/>
            <person name="Seo M."/>
            <person name="Sato S."/>
            <person name="Yamada T."/>
            <person name="Mori H."/>
            <person name="Tajima N."/>
            <person name="Moriyama T."/>
            <person name="Ikeuchi M."/>
            <person name="Watanabe M."/>
            <person name="Wada H."/>
            <person name="Kobayashi K."/>
            <person name="Saito M."/>
            <person name="Masuda T."/>
            <person name="Sasaki-Sekimoto Y."/>
            <person name="Mashiguchi K."/>
            <person name="Awai K."/>
            <person name="Shimojima M."/>
            <person name="Masuda S."/>
            <person name="Iwai M."/>
            <person name="Nobusawa T."/>
            <person name="Narise T."/>
            <person name="Kondo S."/>
            <person name="Saito H."/>
            <person name="Sato R."/>
            <person name="Murakawa M."/>
            <person name="Ihara Y."/>
            <person name="Oshima-Yamada Y."/>
            <person name="Ohtaka K."/>
            <person name="Satoh M."/>
            <person name="Sonobe K."/>
            <person name="Ishii M."/>
            <person name="Ohtani R."/>
            <person name="Kanamori-Sato M."/>
            <person name="Honoki R."/>
            <person name="Miyazaki D."/>
            <person name="Mochizuki H."/>
            <person name="Umetsu J."/>
            <person name="Higashi K."/>
            <person name="Shibata D."/>
            <person name="Kamiya Y."/>
            <person name="Sato N."/>
            <person name="Nakamura Y."/>
            <person name="Tabata S."/>
            <person name="Ida S."/>
            <person name="Kurokawa K."/>
            <person name="Ohta H."/>
        </authorList>
    </citation>
    <scope>NUCLEOTIDE SEQUENCE [LARGE SCALE GENOMIC DNA]</scope>
    <source>
        <strain evidence="1 2">NIES-2285</strain>
    </source>
</reference>
<evidence type="ECO:0000313" key="1">
    <source>
        <dbReference type="EMBL" id="GAQ91956.1"/>
    </source>
</evidence>
<sequence>MRPGMYHRVKRVSQEPGWAHIIAEWGQPPGWSSSLMTSSDRSWPPSDADVSAGSEIRLRVENYTWRERV</sequence>
<dbReference type="AlphaFoldDB" id="A0A1Y1IT24"/>
<proteinExistence type="predicted"/>